<proteinExistence type="predicted"/>
<dbReference type="EMBL" id="LNZA01000001">
    <property type="protein sequence ID" value="KTD72863.1"/>
    <property type="molecule type" value="Genomic_DNA"/>
</dbReference>
<dbReference type="AlphaFoldDB" id="A0A0W0ZUM6"/>
<evidence type="ECO:0000313" key="3">
    <source>
        <dbReference type="Proteomes" id="UP000054693"/>
    </source>
</evidence>
<dbReference type="PATRIC" id="fig|40335.7.peg.747"/>
<accession>A0A0W0ZUM6</accession>
<evidence type="ECO:0000256" key="1">
    <source>
        <dbReference type="SAM" id="MobiDB-lite"/>
    </source>
</evidence>
<name>A0A0W0ZUM6_9GAMM</name>
<gene>
    <name evidence="2" type="ORF">Ltuc_0710</name>
</gene>
<comment type="caution">
    <text evidence="2">The sequence shown here is derived from an EMBL/GenBank/DDBJ whole genome shotgun (WGS) entry which is preliminary data.</text>
</comment>
<dbReference type="Proteomes" id="UP000054693">
    <property type="component" value="Unassembled WGS sequence"/>
</dbReference>
<feature type="compositionally biased region" description="Basic and acidic residues" evidence="1">
    <location>
        <begin position="41"/>
        <end position="61"/>
    </location>
</feature>
<reference evidence="2 3" key="1">
    <citation type="submission" date="2015-11" db="EMBL/GenBank/DDBJ databases">
        <title>Genomic analysis of 38 Legionella species identifies large and diverse effector repertoires.</title>
        <authorList>
            <person name="Burstein D."/>
            <person name="Amaro F."/>
            <person name="Zusman T."/>
            <person name="Lifshitz Z."/>
            <person name="Cohen O."/>
            <person name="Gilbert J.A."/>
            <person name="Pupko T."/>
            <person name="Shuman H.A."/>
            <person name="Segal G."/>
        </authorList>
    </citation>
    <scope>NUCLEOTIDE SEQUENCE [LARGE SCALE GENOMIC DNA]</scope>
    <source>
        <strain evidence="2 3">ATCC 49180</strain>
    </source>
</reference>
<dbReference type="RefSeq" id="WP_058519957.1">
    <property type="nucleotide sequence ID" value="NZ_CAAAIP010000001.1"/>
</dbReference>
<keyword evidence="3" id="KW-1185">Reference proteome</keyword>
<feature type="region of interest" description="Disordered" evidence="1">
    <location>
        <begin position="38"/>
        <end position="61"/>
    </location>
</feature>
<sequence length="61" mass="7274">MVRIWLENAPSRKKDIRAHGYDVLNNDKVVKELSNMSTITERTDHKDKHVEHHDDQHEPKM</sequence>
<dbReference type="STRING" id="40335.Ltuc_0710"/>
<evidence type="ECO:0000313" key="2">
    <source>
        <dbReference type="EMBL" id="KTD72863.1"/>
    </source>
</evidence>
<protein>
    <submittedName>
        <fullName evidence="2">Uncharacterized protein</fullName>
    </submittedName>
</protein>
<organism evidence="2 3">
    <name type="scientific">Legionella tucsonensis</name>
    <dbReference type="NCBI Taxonomy" id="40335"/>
    <lineage>
        <taxon>Bacteria</taxon>
        <taxon>Pseudomonadati</taxon>
        <taxon>Pseudomonadota</taxon>
        <taxon>Gammaproteobacteria</taxon>
        <taxon>Legionellales</taxon>
        <taxon>Legionellaceae</taxon>
        <taxon>Legionella</taxon>
    </lineage>
</organism>